<keyword evidence="7 8" id="KW-0472">Membrane</keyword>
<feature type="transmembrane region" description="Helical" evidence="8">
    <location>
        <begin position="128"/>
        <end position="146"/>
    </location>
</feature>
<dbReference type="PANTHER" id="PTHR32196">
    <property type="entry name" value="ABC TRANSPORTER PERMEASE PROTEIN YPHD-RELATED-RELATED"/>
    <property type="match status" value="1"/>
</dbReference>
<dbReference type="PANTHER" id="PTHR32196:SF21">
    <property type="entry name" value="ABC TRANSPORTER PERMEASE PROTEIN YPHD-RELATED"/>
    <property type="match status" value="1"/>
</dbReference>
<dbReference type="CDD" id="cd06579">
    <property type="entry name" value="TM_PBP1_transp_AraH_like"/>
    <property type="match status" value="1"/>
</dbReference>
<dbReference type="GO" id="GO:0005886">
    <property type="term" value="C:plasma membrane"/>
    <property type="evidence" value="ECO:0007669"/>
    <property type="project" value="UniProtKB-SubCell"/>
</dbReference>
<evidence type="ECO:0000256" key="1">
    <source>
        <dbReference type="ARBA" id="ARBA00004651"/>
    </source>
</evidence>
<keyword evidence="6 8" id="KW-1133">Transmembrane helix</keyword>
<proteinExistence type="predicted"/>
<dbReference type="AlphaFoldDB" id="A0A5S9PBP1"/>
<keyword evidence="10" id="KW-1185">Reference proteome</keyword>
<comment type="subcellular location">
    <subcellularLocation>
        <location evidence="1">Cell membrane</location>
        <topology evidence="1">Multi-pass membrane protein</topology>
    </subcellularLocation>
</comment>
<feature type="transmembrane region" description="Helical" evidence="8">
    <location>
        <begin position="20"/>
        <end position="36"/>
    </location>
</feature>
<evidence type="ECO:0000256" key="3">
    <source>
        <dbReference type="ARBA" id="ARBA00022475"/>
    </source>
</evidence>
<dbReference type="GO" id="GO:0022857">
    <property type="term" value="F:transmembrane transporter activity"/>
    <property type="evidence" value="ECO:0007669"/>
    <property type="project" value="InterPro"/>
</dbReference>
<keyword evidence="4" id="KW-0997">Cell inner membrane</keyword>
<organism evidence="9 10">
    <name type="scientific">Starkeya nomas</name>
    <dbReference type="NCBI Taxonomy" id="2666134"/>
    <lineage>
        <taxon>Bacteria</taxon>
        <taxon>Pseudomonadati</taxon>
        <taxon>Pseudomonadota</taxon>
        <taxon>Alphaproteobacteria</taxon>
        <taxon>Hyphomicrobiales</taxon>
        <taxon>Xanthobacteraceae</taxon>
        <taxon>Starkeya</taxon>
    </lineage>
</organism>
<protein>
    <submittedName>
        <fullName evidence="9">Fructose import permease protein FrcC</fullName>
    </submittedName>
</protein>
<dbReference type="EMBL" id="CACSAS010000001">
    <property type="protein sequence ID" value="CAA0101069.1"/>
    <property type="molecule type" value="Genomic_DNA"/>
</dbReference>
<feature type="transmembrane region" description="Helical" evidence="8">
    <location>
        <begin position="303"/>
        <end position="320"/>
    </location>
</feature>
<gene>
    <name evidence="9" type="primary">frcC</name>
    <name evidence="9" type="ORF">STARVERO_02703</name>
</gene>
<evidence type="ECO:0000256" key="5">
    <source>
        <dbReference type="ARBA" id="ARBA00022692"/>
    </source>
</evidence>
<reference evidence="9 10" key="1">
    <citation type="submission" date="2019-12" db="EMBL/GenBank/DDBJ databases">
        <authorList>
            <person name="Reyes-Prieto M."/>
        </authorList>
    </citation>
    <scope>NUCLEOTIDE SEQUENCE [LARGE SCALE GENOMIC DNA]</scope>
    <source>
        <strain evidence="9">HF14-78462</strain>
    </source>
</reference>
<dbReference type="InterPro" id="IPR001851">
    <property type="entry name" value="ABC_transp_permease"/>
</dbReference>
<evidence type="ECO:0000256" key="4">
    <source>
        <dbReference type="ARBA" id="ARBA00022519"/>
    </source>
</evidence>
<feature type="transmembrane region" description="Helical" evidence="8">
    <location>
        <begin position="101"/>
        <end position="121"/>
    </location>
</feature>
<dbReference type="RefSeq" id="WP_144344447.1">
    <property type="nucleotide sequence ID" value="NZ_CACSAS010000001.1"/>
</dbReference>
<evidence type="ECO:0000256" key="8">
    <source>
        <dbReference type="SAM" id="Phobius"/>
    </source>
</evidence>
<name>A0A5S9PBP1_9HYPH</name>
<feature type="transmembrane region" description="Helical" evidence="8">
    <location>
        <begin position="56"/>
        <end position="81"/>
    </location>
</feature>
<feature type="transmembrane region" description="Helical" evidence="8">
    <location>
        <begin position="218"/>
        <end position="241"/>
    </location>
</feature>
<keyword evidence="2" id="KW-0813">Transport</keyword>
<evidence type="ECO:0000313" key="10">
    <source>
        <dbReference type="Proteomes" id="UP000433050"/>
    </source>
</evidence>
<accession>A0A5S9PBP1</accession>
<dbReference type="Pfam" id="PF02653">
    <property type="entry name" value="BPD_transp_2"/>
    <property type="match status" value="1"/>
</dbReference>
<sequence>MSSMVAHSSGSRLQHALSSWGLLILLVALFLLFSVLKGDTFLTSFTFNSLLNSRSIYALLAFAVMIPLAANHFDLSVASVLGFAQVLANGLQTQQGLSWQVAALIILAGGALVGCINGLLVSRAGISSFIATLGSGTVLLGLNQWYTGGQQVIGILPPDFVALSGMLPGIGIPVAILYVLVIALVLWIAFEYLPVGRYLYIIGDNPRAAVLMGINSPLYVTLAFTASGVIAAFAGIILQAQLLVGQSTVGQEMLLPAFTGALLGVTSVRPGRANVGGTLLAVAVLAVAVTGLSQLGAPFFVEPLFNGTMLIATVGLAEYARRRRARQNR</sequence>
<evidence type="ECO:0000256" key="7">
    <source>
        <dbReference type="ARBA" id="ARBA00023136"/>
    </source>
</evidence>
<keyword evidence="5 8" id="KW-0812">Transmembrane</keyword>
<feature type="transmembrane region" description="Helical" evidence="8">
    <location>
        <begin position="253"/>
        <end position="271"/>
    </location>
</feature>
<evidence type="ECO:0000256" key="2">
    <source>
        <dbReference type="ARBA" id="ARBA00022448"/>
    </source>
</evidence>
<dbReference type="Proteomes" id="UP000433050">
    <property type="component" value="Unassembled WGS sequence"/>
</dbReference>
<feature type="transmembrane region" description="Helical" evidence="8">
    <location>
        <begin position="278"/>
        <end position="297"/>
    </location>
</feature>
<evidence type="ECO:0000256" key="6">
    <source>
        <dbReference type="ARBA" id="ARBA00022989"/>
    </source>
</evidence>
<keyword evidence="3" id="KW-1003">Cell membrane</keyword>
<evidence type="ECO:0000313" key="9">
    <source>
        <dbReference type="EMBL" id="CAA0101069.1"/>
    </source>
</evidence>
<feature type="transmembrane region" description="Helical" evidence="8">
    <location>
        <begin position="166"/>
        <end position="190"/>
    </location>
</feature>